<feature type="transmembrane region" description="Helical" evidence="1">
    <location>
        <begin position="370"/>
        <end position="389"/>
    </location>
</feature>
<reference evidence="4" key="1">
    <citation type="submission" date="2022-10" db="EMBL/GenBank/DDBJ databases">
        <title>Novel sulphate-reducing endosymbionts in the free-living metamonad Anaeramoeba.</title>
        <authorList>
            <person name="Jerlstrom-Hultqvist J."/>
            <person name="Cepicka I."/>
            <person name="Gallot-Lavallee L."/>
            <person name="Salas-Leiva D."/>
            <person name="Curtis B.A."/>
            <person name="Zahonova K."/>
            <person name="Pipaliya S."/>
            <person name="Dacks J."/>
            <person name="Roger A.J."/>
        </authorList>
    </citation>
    <scope>NUCLEOTIDE SEQUENCE</scope>
    <source>
        <strain evidence="4">BMAN</strain>
    </source>
</reference>
<feature type="chain" id="PRO_5040264581" description="GOST seven transmembrane domain-containing protein" evidence="2">
    <location>
        <begin position="21"/>
        <end position="484"/>
    </location>
</feature>
<dbReference type="InterPro" id="IPR053937">
    <property type="entry name" value="GOST_TM"/>
</dbReference>
<sequence>MKFLFISFALILHLSFKTNALIESFSYESDEKAIQFDLFGYLKNGTIDMNIQVSGDSSNINYVVCSYSELKTTKIDQQKLCHNLFDEQSLHCIINEQIINNTYSGFYRITKKDHYFFFVTNCQSTGNHKYTFDYTLMNPNGEYLSTDYIPLPVVYLIFIFIWIVFMILWIFNWIRHRKTKINLHRLLSFTLFIMTINLIGQFLYWRILSTKGKISINIFAGILLTDALSQFLFYISLLFIARGWSIIHPELDGQSARYSFTIVFCLVIFSELLAATSGFFATLFFFLWLIAYFYLLRRLFRTTNENQTMLKNQLILIRDMDINPTTTPIYEKYVLFRKFKKAITIYLFLQILIYFIGSLFLYFSPWITELLFLIASTILSFGVGFTFRLKSFHSLFNDLPNTGYSNLENQNNSQNEANEAELIGPNLRTWDGEIELSTLLKNKQMEVDLTNESMILVQNPQEDDHIAEIDIAIQSNFEDSKTKN</sequence>
<keyword evidence="5" id="KW-1185">Reference proteome</keyword>
<feature type="transmembrane region" description="Helical" evidence="1">
    <location>
        <begin position="256"/>
        <end position="273"/>
    </location>
</feature>
<keyword evidence="1" id="KW-1133">Transmembrane helix</keyword>
<feature type="transmembrane region" description="Helical" evidence="1">
    <location>
        <begin position="153"/>
        <end position="174"/>
    </location>
</feature>
<gene>
    <name evidence="4" type="ORF">M0811_11213</name>
</gene>
<dbReference type="OrthoDB" id="2016402at2759"/>
<dbReference type="OMA" id="DIINCAM"/>
<accession>A0A9Q0R8Y7</accession>
<evidence type="ECO:0000256" key="2">
    <source>
        <dbReference type="SAM" id="SignalP"/>
    </source>
</evidence>
<feature type="domain" description="GOST seven transmembrane" evidence="3">
    <location>
        <begin position="150"/>
        <end position="355"/>
    </location>
</feature>
<dbReference type="PANTHER" id="PTHR36329:SF1">
    <property type="entry name" value="TRANSMEMBRANE PROTEIN"/>
    <property type="match status" value="1"/>
</dbReference>
<evidence type="ECO:0000256" key="1">
    <source>
        <dbReference type="SAM" id="Phobius"/>
    </source>
</evidence>
<feature type="transmembrane region" description="Helical" evidence="1">
    <location>
        <begin position="216"/>
        <end position="244"/>
    </location>
</feature>
<dbReference type="EMBL" id="JAPDFW010000098">
    <property type="protein sequence ID" value="KAJ5070184.1"/>
    <property type="molecule type" value="Genomic_DNA"/>
</dbReference>
<evidence type="ECO:0000313" key="5">
    <source>
        <dbReference type="Proteomes" id="UP001149090"/>
    </source>
</evidence>
<feature type="transmembrane region" description="Helical" evidence="1">
    <location>
        <begin position="279"/>
        <end position="296"/>
    </location>
</feature>
<keyword evidence="1" id="KW-0472">Membrane</keyword>
<dbReference type="Proteomes" id="UP001149090">
    <property type="component" value="Unassembled WGS sequence"/>
</dbReference>
<feature type="signal peptide" evidence="2">
    <location>
        <begin position="1"/>
        <end position="20"/>
    </location>
</feature>
<evidence type="ECO:0000259" key="3">
    <source>
        <dbReference type="Pfam" id="PF06814"/>
    </source>
</evidence>
<dbReference type="Pfam" id="PF06814">
    <property type="entry name" value="GOST_TM"/>
    <property type="match status" value="1"/>
</dbReference>
<evidence type="ECO:0000313" key="4">
    <source>
        <dbReference type="EMBL" id="KAJ5070184.1"/>
    </source>
</evidence>
<proteinExistence type="predicted"/>
<feature type="transmembrane region" description="Helical" evidence="1">
    <location>
        <begin position="186"/>
        <end position="204"/>
    </location>
</feature>
<name>A0A9Q0R8Y7_ANAIG</name>
<dbReference type="PANTHER" id="PTHR36329">
    <property type="entry name" value="TRANSMEMBRANE PROTEIN"/>
    <property type="match status" value="1"/>
</dbReference>
<protein>
    <recommendedName>
        <fullName evidence="3">GOST seven transmembrane domain-containing protein</fullName>
    </recommendedName>
</protein>
<organism evidence="4 5">
    <name type="scientific">Anaeramoeba ignava</name>
    <name type="common">Anaerobic marine amoeba</name>
    <dbReference type="NCBI Taxonomy" id="1746090"/>
    <lineage>
        <taxon>Eukaryota</taxon>
        <taxon>Metamonada</taxon>
        <taxon>Anaeramoebidae</taxon>
        <taxon>Anaeramoeba</taxon>
    </lineage>
</organism>
<feature type="transmembrane region" description="Helical" evidence="1">
    <location>
        <begin position="343"/>
        <end position="364"/>
    </location>
</feature>
<comment type="caution">
    <text evidence="4">The sequence shown here is derived from an EMBL/GenBank/DDBJ whole genome shotgun (WGS) entry which is preliminary data.</text>
</comment>
<dbReference type="AlphaFoldDB" id="A0A9Q0R8Y7"/>
<keyword evidence="1" id="KW-0812">Transmembrane</keyword>
<keyword evidence="2" id="KW-0732">Signal</keyword>